<dbReference type="InterPro" id="IPR039428">
    <property type="entry name" value="NUOK/Mnh_C1-like"/>
</dbReference>
<evidence type="ECO:0000256" key="1">
    <source>
        <dbReference type="ARBA" id="ARBA00004651"/>
    </source>
</evidence>
<evidence type="ECO:0000256" key="4">
    <source>
        <dbReference type="ARBA" id="ARBA00022692"/>
    </source>
</evidence>
<sequence length="80" mass="9213">MITRRNMVKSIISITVMQTGIILFFIDSNHQDPLSEALMITAIVIGVAVTAVALMIFIHLYHLYGTTNWKRLLQKRRRDL</sequence>
<evidence type="ECO:0000256" key="3">
    <source>
        <dbReference type="ARBA" id="ARBA00022475"/>
    </source>
</evidence>
<dbReference type="PANTHER" id="PTHR34583:SF2">
    <property type="entry name" value="ANTIPORTER SUBUNIT MNHC2-RELATED"/>
    <property type="match status" value="1"/>
</dbReference>
<dbReference type="PANTHER" id="PTHR34583">
    <property type="entry name" value="ANTIPORTER SUBUNIT MNHC2-RELATED"/>
    <property type="match status" value="1"/>
</dbReference>
<dbReference type="Proteomes" id="UP000294545">
    <property type="component" value="Unassembled WGS sequence"/>
</dbReference>
<proteinExistence type="inferred from homology"/>
<dbReference type="Pfam" id="PF00420">
    <property type="entry name" value="Oxidored_q2"/>
    <property type="match status" value="1"/>
</dbReference>
<dbReference type="EMBL" id="SMGQ01000011">
    <property type="protein sequence ID" value="TCK98580.1"/>
    <property type="molecule type" value="Genomic_DNA"/>
</dbReference>
<dbReference type="InterPro" id="IPR050601">
    <property type="entry name" value="CPA3_antiporter_subunitC"/>
</dbReference>
<dbReference type="AlphaFoldDB" id="A0A4R1N0X1"/>
<feature type="transmembrane region" description="Helical" evidence="7">
    <location>
        <begin position="7"/>
        <end position="26"/>
    </location>
</feature>
<evidence type="ECO:0000256" key="2">
    <source>
        <dbReference type="ARBA" id="ARBA00010388"/>
    </source>
</evidence>
<name>A0A4R1N0X1_9FIRM</name>
<keyword evidence="4 7" id="KW-0812">Transmembrane</keyword>
<keyword evidence="3" id="KW-1003">Cell membrane</keyword>
<keyword evidence="9" id="KW-1185">Reference proteome</keyword>
<dbReference type="GO" id="GO:0005886">
    <property type="term" value="C:plasma membrane"/>
    <property type="evidence" value="ECO:0007669"/>
    <property type="project" value="UniProtKB-SubCell"/>
</dbReference>
<keyword evidence="5 7" id="KW-1133">Transmembrane helix</keyword>
<comment type="similarity">
    <text evidence="2">Belongs to the CPA3 antiporters (TC 2.A.63) subunit C family.</text>
</comment>
<evidence type="ECO:0000256" key="7">
    <source>
        <dbReference type="SAM" id="Phobius"/>
    </source>
</evidence>
<gene>
    <name evidence="8" type="ORF">EDC19_1011</name>
</gene>
<evidence type="ECO:0000313" key="8">
    <source>
        <dbReference type="EMBL" id="TCK98580.1"/>
    </source>
</evidence>
<evidence type="ECO:0000256" key="6">
    <source>
        <dbReference type="ARBA" id="ARBA00023136"/>
    </source>
</evidence>
<evidence type="ECO:0000256" key="5">
    <source>
        <dbReference type="ARBA" id="ARBA00022989"/>
    </source>
</evidence>
<comment type="caution">
    <text evidence="8">The sequence shown here is derived from an EMBL/GenBank/DDBJ whole genome shotgun (WGS) entry which is preliminary data.</text>
</comment>
<accession>A0A4R1N0X1</accession>
<keyword evidence="6 7" id="KW-0472">Membrane</keyword>
<reference evidence="8 9" key="1">
    <citation type="submission" date="2019-03" db="EMBL/GenBank/DDBJ databases">
        <title>Genomic Encyclopedia of Type Strains, Phase IV (KMG-IV): sequencing the most valuable type-strain genomes for metagenomic binning, comparative biology and taxonomic classification.</title>
        <authorList>
            <person name="Goeker M."/>
        </authorList>
    </citation>
    <scope>NUCLEOTIDE SEQUENCE [LARGE SCALE GENOMIC DNA]</scope>
    <source>
        <strain evidence="8 9">DSM 24176</strain>
    </source>
</reference>
<evidence type="ECO:0000313" key="9">
    <source>
        <dbReference type="Proteomes" id="UP000294545"/>
    </source>
</evidence>
<feature type="transmembrane region" description="Helical" evidence="7">
    <location>
        <begin position="38"/>
        <end position="61"/>
    </location>
</feature>
<dbReference type="Gene3D" id="1.10.287.3510">
    <property type="match status" value="1"/>
</dbReference>
<protein>
    <submittedName>
        <fullName evidence="8">Multicomponent Na+:H+ antiporter subunit C</fullName>
    </submittedName>
</protein>
<organism evidence="8 9">
    <name type="scientific">Natranaerovirga hydrolytica</name>
    <dbReference type="NCBI Taxonomy" id="680378"/>
    <lineage>
        <taxon>Bacteria</taxon>
        <taxon>Bacillati</taxon>
        <taxon>Bacillota</taxon>
        <taxon>Clostridia</taxon>
        <taxon>Lachnospirales</taxon>
        <taxon>Natranaerovirgaceae</taxon>
        <taxon>Natranaerovirga</taxon>
    </lineage>
</organism>
<comment type="subcellular location">
    <subcellularLocation>
        <location evidence="1">Cell membrane</location>
        <topology evidence="1">Multi-pass membrane protein</topology>
    </subcellularLocation>
</comment>